<evidence type="ECO:0008006" key="3">
    <source>
        <dbReference type="Google" id="ProtNLM"/>
    </source>
</evidence>
<gene>
    <name evidence="1" type="ORF">BSK51_30750</name>
</gene>
<comment type="caution">
    <text evidence="1">The sequence shown here is derived from an EMBL/GenBank/DDBJ whole genome shotgun (WGS) entry which is preliminary data.</text>
</comment>
<name>A0ABX3H0J3_9BACL</name>
<organism evidence="1 2">
    <name type="scientific">Paenibacillus odorifer</name>
    <dbReference type="NCBI Taxonomy" id="189426"/>
    <lineage>
        <taxon>Bacteria</taxon>
        <taxon>Bacillati</taxon>
        <taxon>Bacillota</taxon>
        <taxon>Bacilli</taxon>
        <taxon>Bacillales</taxon>
        <taxon>Paenibacillaceae</taxon>
        <taxon>Paenibacillus</taxon>
    </lineage>
</organism>
<dbReference type="EMBL" id="MPTD01000069">
    <property type="protein sequence ID" value="OMD42369.1"/>
    <property type="molecule type" value="Genomic_DNA"/>
</dbReference>
<proteinExistence type="predicted"/>
<dbReference type="Proteomes" id="UP000187313">
    <property type="component" value="Unassembled WGS sequence"/>
</dbReference>
<keyword evidence="2" id="KW-1185">Reference proteome</keyword>
<sequence>MVMTSRGEHYSSRDQVPRAGTFDQATLILYANEKRINQKELVDLIIRTGRRVEDQTRGTVSQVMVKQRYVLRVEAWMLNVHVGLKYTYSMHVECVVSTYRKDLLIGEGDE</sequence>
<evidence type="ECO:0000313" key="2">
    <source>
        <dbReference type="Proteomes" id="UP000187313"/>
    </source>
</evidence>
<protein>
    <recommendedName>
        <fullName evidence="3">DUF4258 domain-containing protein</fullName>
    </recommendedName>
</protein>
<reference evidence="1 2" key="1">
    <citation type="submission" date="2016-10" db="EMBL/GenBank/DDBJ databases">
        <title>Paenibacillus species isolates.</title>
        <authorList>
            <person name="Beno S.M."/>
        </authorList>
    </citation>
    <scope>NUCLEOTIDE SEQUENCE [LARGE SCALE GENOMIC DNA]</scope>
    <source>
        <strain evidence="1 2">FSL R5-0923</strain>
    </source>
</reference>
<accession>A0ABX3H0J3</accession>
<evidence type="ECO:0000313" key="1">
    <source>
        <dbReference type="EMBL" id="OMD42369.1"/>
    </source>
</evidence>